<sequence>MIIEKHGDAWHRCYFIKKEMGWPIEANCPIRLRGYSELIMRRISGRVRKKIDSALKRGYALDQKADFKRL</sequence>
<gene>
    <name evidence="1" type="ORF">LCGC14_1463300</name>
</gene>
<accession>A0A0F9LV02</accession>
<name>A0A0F9LV02_9ZZZZ</name>
<dbReference type="AlphaFoldDB" id="A0A0F9LV02"/>
<reference evidence="1" key="1">
    <citation type="journal article" date="2015" name="Nature">
        <title>Complex archaea that bridge the gap between prokaryotes and eukaryotes.</title>
        <authorList>
            <person name="Spang A."/>
            <person name="Saw J.H."/>
            <person name="Jorgensen S.L."/>
            <person name="Zaremba-Niedzwiedzka K."/>
            <person name="Martijn J."/>
            <person name="Lind A.E."/>
            <person name="van Eijk R."/>
            <person name="Schleper C."/>
            <person name="Guy L."/>
            <person name="Ettema T.J."/>
        </authorList>
    </citation>
    <scope>NUCLEOTIDE SEQUENCE</scope>
</reference>
<feature type="non-terminal residue" evidence="1">
    <location>
        <position position="70"/>
    </location>
</feature>
<evidence type="ECO:0000313" key="1">
    <source>
        <dbReference type="EMBL" id="KKM68190.1"/>
    </source>
</evidence>
<comment type="caution">
    <text evidence="1">The sequence shown here is derived from an EMBL/GenBank/DDBJ whole genome shotgun (WGS) entry which is preliminary data.</text>
</comment>
<proteinExistence type="predicted"/>
<dbReference type="EMBL" id="LAZR01010212">
    <property type="protein sequence ID" value="KKM68190.1"/>
    <property type="molecule type" value="Genomic_DNA"/>
</dbReference>
<protein>
    <submittedName>
        <fullName evidence="1">Uncharacterized protein</fullName>
    </submittedName>
</protein>
<organism evidence="1">
    <name type="scientific">marine sediment metagenome</name>
    <dbReference type="NCBI Taxonomy" id="412755"/>
    <lineage>
        <taxon>unclassified sequences</taxon>
        <taxon>metagenomes</taxon>
        <taxon>ecological metagenomes</taxon>
    </lineage>
</organism>